<protein>
    <submittedName>
        <fullName evidence="3">Enkurin domain-containing protein</fullName>
    </submittedName>
</protein>
<evidence type="ECO:0000313" key="3">
    <source>
        <dbReference type="WBParaSite" id="snap_masked-unitig_29425-processed-gene-0.0-mRNA-1"/>
    </source>
</evidence>
<accession>A0A1I8JPB6</accession>
<keyword evidence="2" id="KW-1185">Reference proteome</keyword>
<organism evidence="2 3">
    <name type="scientific">Macrostomum lignano</name>
    <dbReference type="NCBI Taxonomy" id="282301"/>
    <lineage>
        <taxon>Eukaryota</taxon>
        <taxon>Metazoa</taxon>
        <taxon>Spiralia</taxon>
        <taxon>Lophotrochozoa</taxon>
        <taxon>Platyhelminthes</taxon>
        <taxon>Rhabditophora</taxon>
        <taxon>Macrostomorpha</taxon>
        <taxon>Macrostomida</taxon>
        <taxon>Macrostomidae</taxon>
        <taxon>Macrostomum</taxon>
    </lineage>
</organism>
<reference evidence="3" key="1">
    <citation type="submission" date="2016-11" db="UniProtKB">
        <authorList>
            <consortium name="WormBaseParasite"/>
        </authorList>
    </citation>
    <scope>IDENTIFICATION</scope>
</reference>
<feature type="region of interest" description="Disordered" evidence="1">
    <location>
        <begin position="85"/>
        <end position="119"/>
    </location>
</feature>
<dbReference type="AlphaFoldDB" id="A0A1I8JPB6"/>
<dbReference type="Gene3D" id="1.20.5.110">
    <property type="match status" value="1"/>
</dbReference>
<sequence>SRGVSSPPFADRAPPQCAALRQKPRQPAARLALESATSALEFDPPAAAHRPPKQKVLPPHASMNVKFYTLRSAAWREPQRRYLFLPDGARPPAPTEARTQSPAGVGRPARAEVHRGRPVRPHRDAAVRPAWTPRRVPAWRSRARQRARNSNLEGRAAGHRLGQRNFYSDINCLQLAKRTYWEKLPLQATSPKTDQQKATFAQFPSSLQSNGVRLSVVAAQPMGGAQPGQRSLDVCLLDRTLAQAMDSRLAWRRASSTIGQLPAPSACLLLEGRPRLRRPPDDAEARLPPAAGHASAWTRLLHPPVPMPPQGIAAWTRPGCVYAPLSLCAMPPQPARGLLLHLCLNRASTSHTLRRCRWRPRRPACDLRPAEAPPGHLHLAPPARSVTACPPRLRAPAPLRRPWSPAAKVAQPECRVSHASARASPLVPAAVRPLSPTCRCLSARRKSLSPDVRLRARRRGVAVPPHGDLRRPSKIAQLNEKLTLLERKVDFIEARIKRDELVAAGKQAAPGDPAN</sequence>
<proteinExistence type="predicted"/>
<feature type="compositionally biased region" description="Basic and acidic residues" evidence="1">
    <location>
        <begin position="109"/>
        <end position="119"/>
    </location>
</feature>
<name>A0A1I8JPB6_9PLAT</name>
<evidence type="ECO:0000313" key="2">
    <source>
        <dbReference type="Proteomes" id="UP000095280"/>
    </source>
</evidence>
<evidence type="ECO:0000256" key="1">
    <source>
        <dbReference type="SAM" id="MobiDB-lite"/>
    </source>
</evidence>
<dbReference type="WBParaSite" id="snap_masked-unitig_29425-processed-gene-0.0-mRNA-1">
    <property type="protein sequence ID" value="snap_masked-unitig_29425-processed-gene-0.0-mRNA-1"/>
    <property type="gene ID" value="snap_masked-unitig_29425-processed-gene-0.0"/>
</dbReference>
<dbReference type="Proteomes" id="UP000095280">
    <property type="component" value="Unplaced"/>
</dbReference>
<feature type="region of interest" description="Disordered" evidence="1">
    <location>
        <begin position="1"/>
        <end position="37"/>
    </location>
</feature>